<sequence>MHKMNLKAVMVVFFFQVLVGVLWYASTPTQFLGRPVWQDAAELPSWDVLVIFLISSFVFLWFTAWLMLRVRNLTRIGQFFLAIFIWLLIVLPNFLIVSLHLELEHEDTLYLLSYSAVHCAIMAIILPLWRPSRSIFKD</sequence>
<proteinExistence type="predicted"/>
<keyword evidence="1" id="KW-0472">Membrane</keyword>
<dbReference type="AlphaFoldDB" id="A0A366CSZ4"/>
<dbReference type="OrthoDB" id="6105340at2"/>
<protein>
    <submittedName>
        <fullName evidence="2">Uncharacterized protein</fullName>
    </submittedName>
</protein>
<reference evidence="2 3" key="1">
    <citation type="submission" date="2018-06" db="EMBL/GenBank/DDBJ databases">
        <title>Genomic Encyclopedia of Type Strains, Phase III (KMG-III): the genomes of soil and plant-associated and newly described type strains.</title>
        <authorList>
            <person name="Whitman W."/>
        </authorList>
    </citation>
    <scope>NUCLEOTIDE SEQUENCE [LARGE SCALE GENOMIC DNA]</scope>
    <source>
        <strain evidence="2 3">CECT 7732</strain>
    </source>
</reference>
<feature type="transmembrane region" description="Helical" evidence="1">
    <location>
        <begin position="109"/>
        <end position="129"/>
    </location>
</feature>
<evidence type="ECO:0000313" key="2">
    <source>
        <dbReference type="EMBL" id="RBO78489.1"/>
    </source>
</evidence>
<feature type="transmembrane region" description="Helical" evidence="1">
    <location>
        <begin position="7"/>
        <end position="26"/>
    </location>
</feature>
<evidence type="ECO:0000313" key="3">
    <source>
        <dbReference type="Proteomes" id="UP000252086"/>
    </source>
</evidence>
<keyword evidence="1" id="KW-1133">Transmembrane helix</keyword>
<accession>A0A366CSZ4</accession>
<feature type="transmembrane region" description="Helical" evidence="1">
    <location>
        <begin position="46"/>
        <end position="67"/>
    </location>
</feature>
<name>A0A366CSZ4_9GAMM</name>
<keyword evidence="1" id="KW-0812">Transmembrane</keyword>
<evidence type="ECO:0000256" key="1">
    <source>
        <dbReference type="SAM" id="Phobius"/>
    </source>
</evidence>
<organism evidence="2 3">
    <name type="scientific">Marinomonas aquiplantarum</name>
    <dbReference type="NCBI Taxonomy" id="491951"/>
    <lineage>
        <taxon>Bacteria</taxon>
        <taxon>Pseudomonadati</taxon>
        <taxon>Pseudomonadota</taxon>
        <taxon>Gammaproteobacteria</taxon>
        <taxon>Oceanospirillales</taxon>
        <taxon>Oceanospirillaceae</taxon>
        <taxon>Marinomonas</taxon>
    </lineage>
</organism>
<keyword evidence="3" id="KW-1185">Reference proteome</keyword>
<comment type="caution">
    <text evidence="2">The sequence shown here is derived from an EMBL/GenBank/DDBJ whole genome shotgun (WGS) entry which is preliminary data.</text>
</comment>
<feature type="transmembrane region" description="Helical" evidence="1">
    <location>
        <begin position="79"/>
        <end position="97"/>
    </location>
</feature>
<dbReference type="EMBL" id="QNRF01000015">
    <property type="protein sequence ID" value="RBO78489.1"/>
    <property type="molecule type" value="Genomic_DNA"/>
</dbReference>
<dbReference type="Proteomes" id="UP000252086">
    <property type="component" value="Unassembled WGS sequence"/>
</dbReference>
<gene>
    <name evidence="2" type="ORF">DFP76_11519</name>
</gene>